<evidence type="ECO:0000259" key="2">
    <source>
        <dbReference type="Pfam" id="PF10135"/>
    </source>
</evidence>
<feature type="region of interest" description="Disordered" evidence="1">
    <location>
        <begin position="179"/>
        <end position="202"/>
    </location>
</feature>
<evidence type="ECO:0000256" key="1">
    <source>
        <dbReference type="SAM" id="MobiDB-lite"/>
    </source>
</evidence>
<dbReference type="Proteomes" id="UP000186143">
    <property type="component" value="Unassembled WGS sequence"/>
</dbReference>
<name>A0A1Q9AIV7_9HYPH</name>
<feature type="domain" description="Flagellar protein FlgJ N-terminal" evidence="2">
    <location>
        <begin position="101"/>
        <end position="138"/>
    </location>
</feature>
<sequence>MAISPPSDLVLDVVRAADPTQVQEAQAKLRANRAAFRATSLAEAGHGFSSTLHANNPHQGSTGLGDINNRAKAEKVPAQYRKFEGMVLQKFVADMLPKDNTEVFGKGTAGDVWKGMMAEQIANVIAQGNGIGIARTLMVNRIPVTGENDRQASVDPSDQTRASGMVQQVQRQTLAELLGMKDDDMATTKSDVAGKSQATART</sequence>
<comment type="caution">
    <text evidence="3">The sequence shown here is derived from an EMBL/GenBank/DDBJ whole genome shotgun (WGS) entry which is preliminary data.</text>
</comment>
<reference evidence="3 4" key="1">
    <citation type="submission" date="2016-09" db="EMBL/GenBank/DDBJ databases">
        <title>Rhizobium sp. nov., a novel species isolated from the rice rhizosphere.</title>
        <authorList>
            <person name="Zhao J."/>
            <person name="Zhang X."/>
        </authorList>
    </citation>
    <scope>NUCLEOTIDE SEQUENCE [LARGE SCALE GENOMIC DNA]</scope>
    <source>
        <strain evidence="3 4">MH17</strain>
    </source>
</reference>
<feature type="region of interest" description="Disordered" evidence="1">
    <location>
        <begin position="48"/>
        <end position="68"/>
    </location>
</feature>
<dbReference type="EMBL" id="MKIO01000030">
    <property type="protein sequence ID" value="OLP55103.1"/>
    <property type="molecule type" value="Genomic_DNA"/>
</dbReference>
<dbReference type="Pfam" id="PF10135">
    <property type="entry name" value="Rod-binding"/>
    <property type="match status" value="1"/>
</dbReference>
<dbReference type="InterPro" id="IPR019301">
    <property type="entry name" value="Flagellar_prot_FlgJ_N"/>
</dbReference>
<evidence type="ECO:0000313" key="4">
    <source>
        <dbReference type="Proteomes" id="UP000186143"/>
    </source>
</evidence>
<dbReference type="RefSeq" id="WP_075635141.1">
    <property type="nucleotide sequence ID" value="NZ_MKIO01000030.1"/>
</dbReference>
<organism evidence="3 4">
    <name type="scientific">Xaviernesmea rhizosphaerae</name>
    <dbReference type="NCBI Taxonomy" id="1672749"/>
    <lineage>
        <taxon>Bacteria</taxon>
        <taxon>Pseudomonadati</taxon>
        <taxon>Pseudomonadota</taxon>
        <taxon>Alphaproteobacteria</taxon>
        <taxon>Hyphomicrobiales</taxon>
        <taxon>Rhizobiaceae</taxon>
        <taxon>Rhizobium/Agrobacterium group</taxon>
        <taxon>Xaviernesmea</taxon>
    </lineage>
</organism>
<protein>
    <submittedName>
        <fullName evidence="3">Rod-binding protein</fullName>
    </submittedName>
</protein>
<feature type="compositionally biased region" description="Polar residues" evidence="1">
    <location>
        <begin position="48"/>
        <end position="61"/>
    </location>
</feature>
<evidence type="ECO:0000313" key="3">
    <source>
        <dbReference type="EMBL" id="OLP55103.1"/>
    </source>
</evidence>
<proteinExistence type="predicted"/>
<dbReference type="STRING" id="1672749.BJF92_17050"/>
<accession>A0A1Q9AIV7</accession>
<gene>
    <name evidence="3" type="ORF">BJF92_17050</name>
</gene>
<dbReference type="OrthoDB" id="7889190at2"/>
<dbReference type="AlphaFoldDB" id="A0A1Q9AIV7"/>